<evidence type="ECO:0000256" key="4">
    <source>
        <dbReference type="ARBA" id="ARBA00023136"/>
    </source>
</evidence>
<evidence type="ECO:0000256" key="2">
    <source>
        <dbReference type="ARBA" id="ARBA00022692"/>
    </source>
</evidence>
<evidence type="ECO:0000313" key="8">
    <source>
        <dbReference type="EMBL" id="OHT18643.1"/>
    </source>
</evidence>
<feature type="region of interest" description="Disordered" evidence="5">
    <location>
        <begin position="1"/>
        <end position="23"/>
    </location>
</feature>
<evidence type="ECO:0000256" key="3">
    <source>
        <dbReference type="ARBA" id="ARBA00022989"/>
    </source>
</evidence>
<accession>A0A1S1HBF9</accession>
<evidence type="ECO:0000256" key="6">
    <source>
        <dbReference type="SAM" id="Phobius"/>
    </source>
</evidence>
<feature type="transmembrane region" description="Helical" evidence="6">
    <location>
        <begin position="43"/>
        <end position="64"/>
    </location>
</feature>
<keyword evidence="3 6" id="KW-1133">Transmembrane helix</keyword>
<dbReference type="OrthoDB" id="582337at2"/>
<name>A0A1S1HBF9_9SPHN</name>
<keyword evidence="2 6" id="KW-0812">Transmembrane</keyword>
<proteinExistence type="predicted"/>
<comment type="subcellular location">
    <subcellularLocation>
        <location evidence="1">Endomembrane system</location>
        <topology evidence="1">Multi-pass membrane protein</topology>
    </subcellularLocation>
</comment>
<dbReference type="InterPro" id="IPR003807">
    <property type="entry name" value="DUF202"/>
</dbReference>
<dbReference type="GO" id="GO:0012505">
    <property type="term" value="C:endomembrane system"/>
    <property type="evidence" value="ECO:0007669"/>
    <property type="project" value="UniProtKB-SubCell"/>
</dbReference>
<feature type="transmembrane region" description="Helical" evidence="6">
    <location>
        <begin position="136"/>
        <end position="154"/>
    </location>
</feature>
<feature type="domain" description="DUF202" evidence="7">
    <location>
        <begin position="34"/>
        <end position="109"/>
    </location>
</feature>
<keyword evidence="9" id="KW-1185">Reference proteome</keyword>
<keyword evidence="4 6" id="KW-0472">Membrane</keyword>
<dbReference type="AlphaFoldDB" id="A0A1S1HBF9"/>
<dbReference type="Proteomes" id="UP000179467">
    <property type="component" value="Unassembled WGS sequence"/>
</dbReference>
<dbReference type="EMBL" id="MIPT01000001">
    <property type="protein sequence ID" value="OHT18643.1"/>
    <property type="molecule type" value="Genomic_DNA"/>
</dbReference>
<organism evidence="8 9">
    <name type="scientific">Edaphosphingomonas haloaromaticamans</name>
    <dbReference type="NCBI Taxonomy" id="653954"/>
    <lineage>
        <taxon>Bacteria</taxon>
        <taxon>Pseudomonadati</taxon>
        <taxon>Pseudomonadota</taxon>
        <taxon>Alphaproteobacteria</taxon>
        <taxon>Sphingomonadales</taxon>
        <taxon>Rhizorhabdaceae</taxon>
        <taxon>Edaphosphingomonas</taxon>
    </lineage>
</organism>
<evidence type="ECO:0000256" key="1">
    <source>
        <dbReference type="ARBA" id="ARBA00004127"/>
    </source>
</evidence>
<evidence type="ECO:0000256" key="5">
    <source>
        <dbReference type="SAM" id="MobiDB-lite"/>
    </source>
</evidence>
<comment type="caution">
    <text evidence="8">The sequence shown here is derived from an EMBL/GenBank/DDBJ whole genome shotgun (WGS) entry which is preliminary data.</text>
</comment>
<evidence type="ECO:0000313" key="9">
    <source>
        <dbReference type="Proteomes" id="UP000179467"/>
    </source>
</evidence>
<dbReference type="RefSeq" id="WP_070932313.1">
    <property type="nucleotide sequence ID" value="NZ_MIPT01000001.1"/>
</dbReference>
<feature type="transmembrane region" description="Helical" evidence="6">
    <location>
        <begin position="84"/>
        <end position="104"/>
    </location>
</feature>
<gene>
    <name evidence="8" type="ORF">BHE75_00617</name>
</gene>
<protein>
    <recommendedName>
        <fullName evidence="7">DUF202 domain-containing protein</fullName>
    </recommendedName>
</protein>
<sequence length="159" mass="17784">MDEPPIPPGDADSLIGGDPSEELSSNRTALSLFRTEMSSDRTLMSVVRTSLSLIAFGFTVFQFFQTLKENYLKDQMMSAAPRRFGAVLIAIGMVMLCLGLYNHVRSIRMLRERRNRLYRLGLIHNMAQFQLSSTTLIAGALLIVGLFAILRAIFHIGPF</sequence>
<reference evidence="8 9" key="1">
    <citation type="submission" date="2016-09" db="EMBL/GenBank/DDBJ databases">
        <title>Metabolic pathway, cell adaptation mechanisms and a novel monoxygenase revealed through proteogenomic-transcription analysis of a Sphingomonas haloaromaticamans strain degrading the fungicide ortho-phenylphenol.</title>
        <authorList>
            <person name="Perruchon C."/>
            <person name="Papadopoulou E.S."/>
            <person name="Rousidou C."/>
            <person name="Vasileiadis S."/>
            <person name="Tanou G."/>
            <person name="Amoutzias G."/>
            <person name="Molassiotis A."/>
            <person name="Karpouzas D.G."/>
        </authorList>
    </citation>
    <scope>NUCLEOTIDE SEQUENCE [LARGE SCALE GENOMIC DNA]</scope>
    <source>
        <strain evidence="8 9">P3</strain>
    </source>
</reference>
<dbReference type="Pfam" id="PF02656">
    <property type="entry name" value="DUF202"/>
    <property type="match status" value="1"/>
</dbReference>
<evidence type="ECO:0000259" key="7">
    <source>
        <dbReference type="Pfam" id="PF02656"/>
    </source>
</evidence>